<dbReference type="InterPro" id="IPR036265">
    <property type="entry name" value="HIT-like_sf"/>
</dbReference>
<dbReference type="Pfam" id="PF11969">
    <property type="entry name" value="DcpS_C"/>
    <property type="match status" value="1"/>
</dbReference>
<evidence type="ECO:0000256" key="1">
    <source>
        <dbReference type="PROSITE-ProRule" id="PRU00464"/>
    </source>
</evidence>
<dbReference type="Proteomes" id="UP000316079">
    <property type="component" value="Unassembled WGS sequence"/>
</dbReference>
<dbReference type="PANTHER" id="PTHR12486:SF6">
    <property type="entry name" value="ADENOSINE 5'-MONOPHOSPHORAMIDASE HINT3"/>
    <property type="match status" value="1"/>
</dbReference>
<dbReference type="OrthoDB" id="1915375at2759"/>
<dbReference type="PANTHER" id="PTHR12486">
    <property type="entry name" value="APRATAXIN-RELATED"/>
    <property type="match status" value="1"/>
</dbReference>
<accession>A0A553MV27</accession>
<dbReference type="PROSITE" id="PS51084">
    <property type="entry name" value="HIT_2"/>
    <property type="match status" value="1"/>
</dbReference>
<gene>
    <name evidence="3" type="ORF">DNTS_023936</name>
</gene>
<proteinExistence type="predicted"/>
<name>A0A553MV27_9TELE</name>
<evidence type="ECO:0000259" key="2">
    <source>
        <dbReference type="PROSITE" id="PS51084"/>
    </source>
</evidence>
<comment type="caution">
    <text evidence="3">The sequence shown here is derived from an EMBL/GenBank/DDBJ whole genome shotgun (WGS) entry which is preliminary data.</text>
</comment>
<dbReference type="SUPFAM" id="SSF54197">
    <property type="entry name" value="HIT-like"/>
    <property type="match status" value="1"/>
</dbReference>
<dbReference type="STRING" id="623744.A0A553MV27"/>
<keyword evidence="4" id="KW-1185">Reference proteome</keyword>
<organism evidence="3 4">
    <name type="scientific">Danionella cerebrum</name>
    <dbReference type="NCBI Taxonomy" id="2873325"/>
    <lineage>
        <taxon>Eukaryota</taxon>
        <taxon>Metazoa</taxon>
        <taxon>Chordata</taxon>
        <taxon>Craniata</taxon>
        <taxon>Vertebrata</taxon>
        <taxon>Euteleostomi</taxon>
        <taxon>Actinopterygii</taxon>
        <taxon>Neopterygii</taxon>
        <taxon>Teleostei</taxon>
        <taxon>Ostariophysi</taxon>
        <taxon>Cypriniformes</taxon>
        <taxon>Danionidae</taxon>
        <taxon>Danioninae</taxon>
        <taxon>Danionella</taxon>
    </lineage>
</organism>
<feature type="domain" description="HIT" evidence="2">
    <location>
        <begin position="23"/>
        <end position="131"/>
    </location>
</feature>
<dbReference type="GO" id="GO:0003824">
    <property type="term" value="F:catalytic activity"/>
    <property type="evidence" value="ECO:0007669"/>
    <property type="project" value="InterPro"/>
</dbReference>
<dbReference type="Gene3D" id="3.30.428.10">
    <property type="entry name" value="HIT-like"/>
    <property type="match status" value="1"/>
</dbReference>
<dbReference type="AlphaFoldDB" id="A0A553MV27"/>
<dbReference type="EMBL" id="SRMA01027249">
    <property type="protein sequence ID" value="TRY57028.1"/>
    <property type="molecule type" value="Genomic_DNA"/>
</dbReference>
<dbReference type="InterPro" id="IPR011146">
    <property type="entry name" value="HIT-like"/>
</dbReference>
<evidence type="ECO:0000313" key="3">
    <source>
        <dbReference type="EMBL" id="TRY57028.1"/>
    </source>
</evidence>
<evidence type="ECO:0000313" key="4">
    <source>
        <dbReference type="Proteomes" id="UP000316079"/>
    </source>
</evidence>
<protein>
    <recommendedName>
        <fullName evidence="2">HIT domain-containing protein</fullName>
    </recommendedName>
</protein>
<sequence length="164" mass="18863">MADNCCCEIIRESSEDCSDDSCVFCVIAKGEDPETEILAQDEEIICFKDIYPVAPFHFLVIPRKHIHSCLSLSTDHISLVQRMAKMGREVLKANNCVDFQDISLGFHVPPYITVPHLHLHVLAPFSQLFKWAIFKYKNVWYITEEKMIQQLKDKKRTCNKCGAV</sequence>
<feature type="short sequence motif" description="Histidine triad motif" evidence="1">
    <location>
        <begin position="116"/>
        <end position="120"/>
    </location>
</feature>
<reference evidence="3 4" key="1">
    <citation type="journal article" date="2019" name="Sci. Data">
        <title>Hybrid genome assembly and annotation of Danionella translucida.</title>
        <authorList>
            <person name="Kadobianskyi M."/>
            <person name="Schulze L."/>
            <person name="Schuelke M."/>
            <person name="Judkewitz B."/>
        </authorList>
    </citation>
    <scope>NUCLEOTIDE SEQUENCE [LARGE SCALE GENOMIC DNA]</scope>
    <source>
        <strain evidence="3 4">Bolton</strain>
    </source>
</reference>